<dbReference type="SUPFAM" id="SSF48452">
    <property type="entry name" value="TPR-like"/>
    <property type="match status" value="1"/>
</dbReference>
<sequence length="474" mass="53658">MNISPKKLLIIRFLINPVSVKTLNFNPLISSVASLLSALATPSINTSIYNSNYACSSNRCFSVVSDDNSLISNQNVESVNTRAPVTRRRITVTRNPLYVSPKLVSQITDIVRSSKGECRSRLDLIDTRLSKIPICEIIKVLSFEKVPSMQFFEWVRDNHPDLYCNGDICSLMVDNCGWLNDFDAMRALLKQFKQERICLDDKAFGFLPVLDSSKANAMESIALVIQVLDEIGGSVRGSGVYALIHMLCVADCFDLSKYVMEITEKKVNYYAILVREKCRRGCTDEAHALLKHMREENCEPDSKIYNYILGSLCKTDKFSEALTLLEEMKEAGVDPDEITFEIFISYACRHGLMDFANESFDRLLQSGRVPRLSTYAAVVKGYFNAGRYEEAYAYVCDIEVKKMPGIHKMFSLLARLHQEKGNIDAAGRILNEMMEKGLKPDFLYYAKTVKILRLVGSKDLALDLKNKFAKFRVE</sequence>
<gene>
    <name evidence="4" type="ORF">E3N88_41637</name>
</gene>
<keyword evidence="5" id="KW-1185">Reference proteome</keyword>
<evidence type="ECO:0000313" key="4">
    <source>
        <dbReference type="EMBL" id="KAD2210643.1"/>
    </source>
</evidence>
<dbReference type="Gene3D" id="1.25.40.10">
    <property type="entry name" value="Tetratricopeptide repeat domain"/>
    <property type="match status" value="2"/>
</dbReference>
<dbReference type="PANTHER" id="PTHR47936">
    <property type="entry name" value="PPR_LONG DOMAIN-CONTAINING PROTEIN"/>
    <property type="match status" value="1"/>
</dbReference>
<dbReference type="Pfam" id="PF01535">
    <property type="entry name" value="PPR"/>
    <property type="match status" value="2"/>
</dbReference>
<accession>A0A5N6LMC3</accession>
<dbReference type="Pfam" id="PF13041">
    <property type="entry name" value="PPR_2"/>
    <property type="match status" value="1"/>
</dbReference>
<evidence type="ECO:0000313" key="5">
    <source>
        <dbReference type="Proteomes" id="UP000326396"/>
    </source>
</evidence>
<dbReference type="AlphaFoldDB" id="A0A5N6LMC3"/>
<feature type="repeat" description="PPR" evidence="3">
    <location>
        <begin position="301"/>
        <end position="335"/>
    </location>
</feature>
<dbReference type="NCBIfam" id="TIGR00756">
    <property type="entry name" value="PPR"/>
    <property type="match status" value="3"/>
</dbReference>
<protein>
    <recommendedName>
        <fullName evidence="6">Pentacotripeptide-repeat region of PRORP domain-containing protein</fullName>
    </recommendedName>
</protein>
<dbReference type="PANTHER" id="PTHR47936:SF3">
    <property type="entry name" value="PENTACOTRIPEPTIDE-REPEAT REGION OF PRORP DOMAIN-CONTAINING PROTEIN"/>
    <property type="match status" value="1"/>
</dbReference>
<comment type="similarity">
    <text evidence="1">Belongs to the PPR family. P subfamily.</text>
</comment>
<feature type="repeat" description="PPR" evidence="3">
    <location>
        <begin position="336"/>
        <end position="370"/>
    </location>
</feature>
<organism evidence="4 5">
    <name type="scientific">Mikania micrantha</name>
    <name type="common">bitter vine</name>
    <dbReference type="NCBI Taxonomy" id="192012"/>
    <lineage>
        <taxon>Eukaryota</taxon>
        <taxon>Viridiplantae</taxon>
        <taxon>Streptophyta</taxon>
        <taxon>Embryophyta</taxon>
        <taxon>Tracheophyta</taxon>
        <taxon>Spermatophyta</taxon>
        <taxon>Magnoliopsida</taxon>
        <taxon>eudicotyledons</taxon>
        <taxon>Gunneridae</taxon>
        <taxon>Pentapetalae</taxon>
        <taxon>asterids</taxon>
        <taxon>campanulids</taxon>
        <taxon>Asterales</taxon>
        <taxon>Asteraceae</taxon>
        <taxon>Asteroideae</taxon>
        <taxon>Heliantheae alliance</taxon>
        <taxon>Eupatorieae</taxon>
        <taxon>Mikania</taxon>
    </lineage>
</organism>
<feature type="repeat" description="PPR" evidence="3">
    <location>
        <begin position="266"/>
        <end position="300"/>
    </location>
</feature>
<dbReference type="PROSITE" id="PS51375">
    <property type="entry name" value="PPR"/>
    <property type="match status" value="3"/>
</dbReference>
<evidence type="ECO:0000256" key="2">
    <source>
        <dbReference type="ARBA" id="ARBA00022737"/>
    </source>
</evidence>
<evidence type="ECO:0008006" key="6">
    <source>
        <dbReference type="Google" id="ProtNLM"/>
    </source>
</evidence>
<evidence type="ECO:0000256" key="1">
    <source>
        <dbReference type="ARBA" id="ARBA00007626"/>
    </source>
</evidence>
<proteinExistence type="inferred from homology"/>
<reference evidence="4 5" key="1">
    <citation type="submission" date="2019-05" db="EMBL/GenBank/DDBJ databases">
        <title>Mikania micrantha, genome provides insights into the molecular mechanism of rapid growth.</title>
        <authorList>
            <person name="Liu B."/>
        </authorList>
    </citation>
    <scope>NUCLEOTIDE SEQUENCE [LARGE SCALE GENOMIC DNA]</scope>
    <source>
        <strain evidence="4">NLD-2019</strain>
        <tissue evidence="4">Leaf</tissue>
    </source>
</reference>
<dbReference type="Proteomes" id="UP000326396">
    <property type="component" value="Unassembled WGS sequence"/>
</dbReference>
<keyword evidence="2" id="KW-0677">Repeat</keyword>
<dbReference type="EMBL" id="SZYD01000090">
    <property type="protein sequence ID" value="KAD2210643.1"/>
    <property type="molecule type" value="Genomic_DNA"/>
</dbReference>
<dbReference type="InterPro" id="IPR011990">
    <property type="entry name" value="TPR-like_helical_dom_sf"/>
</dbReference>
<comment type="caution">
    <text evidence="4">The sequence shown here is derived from an EMBL/GenBank/DDBJ whole genome shotgun (WGS) entry which is preliminary data.</text>
</comment>
<evidence type="ECO:0000256" key="3">
    <source>
        <dbReference type="PROSITE-ProRule" id="PRU00708"/>
    </source>
</evidence>
<name>A0A5N6LMC3_9ASTR</name>
<dbReference type="OrthoDB" id="185373at2759"/>
<dbReference type="InterPro" id="IPR002885">
    <property type="entry name" value="PPR_rpt"/>
</dbReference>